<sequence>MLDWSGRINKQLGLAIRDDMMSFAIVIFSSGLVGGLPWSREILYLDRARQGTRVFLVSIPALTSEDMQIR</sequence>
<keyword evidence="1" id="KW-0812">Transmembrane</keyword>
<keyword evidence="1" id="KW-1133">Transmembrane helix</keyword>
<evidence type="ECO:0000313" key="3">
    <source>
        <dbReference type="Proteomes" id="UP000247233"/>
    </source>
</evidence>
<keyword evidence="3" id="KW-1185">Reference proteome</keyword>
<comment type="caution">
    <text evidence="2">The sequence shown here is derived from an EMBL/GenBank/DDBJ whole genome shotgun (WGS) entry which is preliminary data.</text>
</comment>
<accession>A0A317WH33</accession>
<organism evidence="2 3">
    <name type="scientific">Aspergillus heteromorphus CBS 117.55</name>
    <dbReference type="NCBI Taxonomy" id="1448321"/>
    <lineage>
        <taxon>Eukaryota</taxon>
        <taxon>Fungi</taxon>
        <taxon>Dikarya</taxon>
        <taxon>Ascomycota</taxon>
        <taxon>Pezizomycotina</taxon>
        <taxon>Eurotiomycetes</taxon>
        <taxon>Eurotiomycetidae</taxon>
        <taxon>Eurotiales</taxon>
        <taxon>Aspergillaceae</taxon>
        <taxon>Aspergillus</taxon>
        <taxon>Aspergillus subgen. Circumdati</taxon>
    </lineage>
</organism>
<proteinExistence type="predicted"/>
<dbReference type="GeneID" id="37061032"/>
<feature type="transmembrane region" description="Helical" evidence="1">
    <location>
        <begin position="20"/>
        <end position="39"/>
    </location>
</feature>
<name>A0A317WH33_9EURO</name>
<keyword evidence="1" id="KW-0472">Membrane</keyword>
<evidence type="ECO:0000313" key="2">
    <source>
        <dbReference type="EMBL" id="PWY85001.1"/>
    </source>
</evidence>
<dbReference type="EMBL" id="MSFL01000009">
    <property type="protein sequence ID" value="PWY85001.1"/>
    <property type="molecule type" value="Genomic_DNA"/>
</dbReference>
<dbReference type="AlphaFoldDB" id="A0A317WH33"/>
<dbReference type="VEuPathDB" id="FungiDB:BO70DRAFT_232161"/>
<gene>
    <name evidence="2" type="ORF">BO70DRAFT_232161</name>
</gene>
<dbReference type="RefSeq" id="XP_025400343.1">
    <property type="nucleotide sequence ID" value="XM_025538795.1"/>
</dbReference>
<dbReference type="Proteomes" id="UP000247233">
    <property type="component" value="Unassembled WGS sequence"/>
</dbReference>
<protein>
    <submittedName>
        <fullName evidence="2">Uncharacterized protein</fullName>
    </submittedName>
</protein>
<reference evidence="2 3" key="1">
    <citation type="submission" date="2016-12" db="EMBL/GenBank/DDBJ databases">
        <title>The genomes of Aspergillus section Nigri reveals drivers in fungal speciation.</title>
        <authorList>
            <consortium name="DOE Joint Genome Institute"/>
            <person name="Vesth T.C."/>
            <person name="Nybo J."/>
            <person name="Theobald S."/>
            <person name="Brandl J."/>
            <person name="Frisvad J.C."/>
            <person name="Nielsen K.F."/>
            <person name="Lyhne E.K."/>
            <person name="Kogle M.E."/>
            <person name="Kuo A."/>
            <person name="Riley R."/>
            <person name="Clum A."/>
            <person name="Nolan M."/>
            <person name="Lipzen A."/>
            <person name="Salamov A."/>
            <person name="Henrissat B."/>
            <person name="Wiebenga A."/>
            <person name="De Vries R.P."/>
            <person name="Grigoriev I.V."/>
            <person name="Mortensen U.H."/>
            <person name="Andersen M.R."/>
            <person name="Baker S.E."/>
        </authorList>
    </citation>
    <scope>NUCLEOTIDE SEQUENCE [LARGE SCALE GENOMIC DNA]</scope>
    <source>
        <strain evidence="2 3">CBS 117.55</strain>
    </source>
</reference>
<evidence type="ECO:0000256" key="1">
    <source>
        <dbReference type="SAM" id="Phobius"/>
    </source>
</evidence>